<dbReference type="Proteomes" id="UP000192578">
    <property type="component" value="Unassembled WGS sequence"/>
</dbReference>
<evidence type="ECO:0000256" key="2">
    <source>
        <dbReference type="SAM" id="SignalP"/>
    </source>
</evidence>
<feature type="region of interest" description="Disordered" evidence="1">
    <location>
        <begin position="125"/>
        <end position="147"/>
    </location>
</feature>
<dbReference type="Gene3D" id="2.60.120.740">
    <property type="match status" value="1"/>
</dbReference>
<dbReference type="EMBL" id="MTYJ01000034">
    <property type="protein sequence ID" value="OQV20003.1"/>
    <property type="molecule type" value="Genomic_DNA"/>
</dbReference>
<organism evidence="3 4">
    <name type="scientific">Hypsibius exemplaris</name>
    <name type="common">Freshwater tardigrade</name>
    <dbReference type="NCBI Taxonomy" id="2072580"/>
    <lineage>
        <taxon>Eukaryota</taxon>
        <taxon>Metazoa</taxon>
        <taxon>Ecdysozoa</taxon>
        <taxon>Tardigrada</taxon>
        <taxon>Eutardigrada</taxon>
        <taxon>Parachela</taxon>
        <taxon>Hypsibioidea</taxon>
        <taxon>Hypsibiidae</taxon>
        <taxon>Hypsibius</taxon>
    </lineage>
</organism>
<gene>
    <name evidence="3" type="ORF">BV898_06007</name>
</gene>
<proteinExistence type="predicted"/>
<dbReference type="InterPro" id="IPR043159">
    <property type="entry name" value="Lectin_gal-bd_sf"/>
</dbReference>
<keyword evidence="2" id="KW-0732">Signal</keyword>
<evidence type="ECO:0008006" key="5">
    <source>
        <dbReference type="Google" id="ProtNLM"/>
    </source>
</evidence>
<keyword evidence="4" id="KW-1185">Reference proteome</keyword>
<comment type="caution">
    <text evidence="3">The sequence shown here is derived from an EMBL/GenBank/DDBJ whole genome shotgun (WGS) entry which is preliminary data.</text>
</comment>
<evidence type="ECO:0000313" key="3">
    <source>
        <dbReference type="EMBL" id="OQV20003.1"/>
    </source>
</evidence>
<protein>
    <recommendedName>
        <fullName evidence="5">SUEL-type lectin domain-containing protein</fullName>
    </recommendedName>
</protein>
<accession>A0A1W0WXV4</accession>
<sequence>MARLGFHILLITIVSVAYAQKDPGSPTGAFVSKSTLSIKPGEKGSPSCSPGSVIAVKTAKFAALESKLENACTAEQDMTDKVQATCDWQLSCVLAVKAKGKMLGCNWVPRALDVDYSCLKGITKPAPPTRAPPNSRHRGIVPVELLD</sequence>
<evidence type="ECO:0000256" key="1">
    <source>
        <dbReference type="SAM" id="MobiDB-lite"/>
    </source>
</evidence>
<feature type="signal peptide" evidence="2">
    <location>
        <begin position="1"/>
        <end position="19"/>
    </location>
</feature>
<name>A0A1W0WXV4_HYPEX</name>
<dbReference type="CDD" id="cd22823">
    <property type="entry name" value="Gal_Rha_Lectin"/>
    <property type="match status" value="1"/>
</dbReference>
<evidence type="ECO:0000313" key="4">
    <source>
        <dbReference type="Proteomes" id="UP000192578"/>
    </source>
</evidence>
<feature type="chain" id="PRO_5010726152" description="SUEL-type lectin domain-containing protein" evidence="2">
    <location>
        <begin position="20"/>
        <end position="147"/>
    </location>
</feature>
<dbReference type="AlphaFoldDB" id="A0A1W0WXV4"/>
<reference evidence="4" key="1">
    <citation type="submission" date="2017-01" db="EMBL/GenBank/DDBJ databases">
        <title>Comparative genomics of anhydrobiosis in the tardigrade Hypsibius dujardini.</title>
        <authorList>
            <person name="Yoshida Y."/>
            <person name="Koutsovoulos G."/>
            <person name="Laetsch D."/>
            <person name="Stevens L."/>
            <person name="Kumar S."/>
            <person name="Horikawa D."/>
            <person name="Ishino K."/>
            <person name="Komine S."/>
            <person name="Tomita M."/>
            <person name="Blaxter M."/>
            <person name="Arakawa K."/>
        </authorList>
    </citation>
    <scope>NUCLEOTIDE SEQUENCE [LARGE SCALE GENOMIC DNA]</scope>
    <source>
        <strain evidence="4">Z151</strain>
    </source>
</reference>